<evidence type="ECO:0000256" key="1">
    <source>
        <dbReference type="SAM" id="SignalP"/>
    </source>
</evidence>
<proteinExistence type="predicted"/>
<evidence type="ECO:0000313" key="3">
    <source>
        <dbReference type="Proteomes" id="UP000219621"/>
    </source>
</evidence>
<evidence type="ECO:0000313" key="2">
    <source>
        <dbReference type="EMBL" id="SOD99639.1"/>
    </source>
</evidence>
<feature type="chain" id="PRO_5012199893" description="Flagellar protein FliL" evidence="1">
    <location>
        <begin position="44"/>
        <end position="183"/>
    </location>
</feature>
<dbReference type="EMBL" id="OCNJ01000009">
    <property type="protein sequence ID" value="SOD99639.1"/>
    <property type="molecule type" value="Genomic_DNA"/>
</dbReference>
<feature type="signal peptide" evidence="1">
    <location>
        <begin position="1"/>
        <end position="43"/>
    </location>
</feature>
<dbReference type="Proteomes" id="UP000219621">
    <property type="component" value="Unassembled WGS sequence"/>
</dbReference>
<accession>A0A286GX31</accession>
<gene>
    <name evidence="2" type="ORF">SAMN05421508_109103</name>
</gene>
<keyword evidence="1" id="KW-0732">Signal</keyword>
<dbReference type="RefSeq" id="WP_097280765.1">
    <property type="nucleotide sequence ID" value="NZ_OCNJ01000009.1"/>
</dbReference>
<keyword evidence="3" id="KW-1185">Reference proteome</keyword>
<dbReference type="OrthoDB" id="7363335at2"/>
<reference evidence="2 3" key="1">
    <citation type="submission" date="2017-09" db="EMBL/GenBank/DDBJ databases">
        <authorList>
            <person name="Ehlers B."/>
            <person name="Leendertz F.H."/>
        </authorList>
    </citation>
    <scope>NUCLEOTIDE SEQUENCE [LARGE SCALE GENOMIC DNA]</scope>
    <source>
        <strain evidence="2 3">USBA 140</strain>
    </source>
</reference>
<organism evidence="2 3">
    <name type="scientific">Caenispirillum bisanense</name>
    <dbReference type="NCBI Taxonomy" id="414052"/>
    <lineage>
        <taxon>Bacteria</taxon>
        <taxon>Pseudomonadati</taxon>
        <taxon>Pseudomonadota</taxon>
        <taxon>Alphaproteobacteria</taxon>
        <taxon>Rhodospirillales</taxon>
        <taxon>Novispirillaceae</taxon>
        <taxon>Caenispirillum</taxon>
    </lineage>
</organism>
<sequence length="183" mass="19491">MPVAAAAIARHRPGSARRRLPRWARAGAAALLLLTALPAAAVAAGGAPAAEGEKKKDTGPRRDQAGALSGEFILLDPVFIPIVDEERGRTAYTGIAVRLQPNPERRVDACFAVPRIIDALIVAFYEDRATRAQQTAKAMGPLLRRVEALVKEVAGAGVFNGVSLFEQMPEIDETSVKLSRACK</sequence>
<protein>
    <recommendedName>
        <fullName evidence="4">Flagellar protein FliL</fullName>
    </recommendedName>
</protein>
<evidence type="ECO:0008006" key="4">
    <source>
        <dbReference type="Google" id="ProtNLM"/>
    </source>
</evidence>
<name>A0A286GX31_9PROT</name>
<dbReference type="AlphaFoldDB" id="A0A286GX31"/>